<dbReference type="RefSeq" id="WP_046535260.1">
    <property type="nucleotide sequence ID" value="NZ_JDST02000079.1"/>
</dbReference>
<dbReference type="InterPro" id="IPR051610">
    <property type="entry name" value="GPI/OXD"/>
</dbReference>
<dbReference type="Proteomes" id="UP000021315">
    <property type="component" value="Unassembled WGS sequence"/>
</dbReference>
<evidence type="ECO:0000313" key="4">
    <source>
        <dbReference type="Proteomes" id="UP000021315"/>
    </source>
</evidence>
<dbReference type="CDD" id="cd06985">
    <property type="entry name" value="cupin_BF4112"/>
    <property type="match status" value="1"/>
</dbReference>
<accession>A0A080M587</accession>
<dbReference type="GO" id="GO:0046872">
    <property type="term" value="F:metal ion binding"/>
    <property type="evidence" value="ECO:0007669"/>
    <property type="project" value="UniProtKB-KW"/>
</dbReference>
<name>A0A080M587_9PROT</name>
<evidence type="ECO:0000259" key="2">
    <source>
        <dbReference type="Pfam" id="PF07883"/>
    </source>
</evidence>
<dbReference type="InterPro" id="IPR011051">
    <property type="entry name" value="RmlC_Cupin_sf"/>
</dbReference>
<dbReference type="PANTHER" id="PTHR35848">
    <property type="entry name" value="OXALATE-BINDING PROTEIN"/>
    <property type="match status" value="1"/>
</dbReference>
<evidence type="ECO:0000313" key="3">
    <source>
        <dbReference type="EMBL" id="KFB75635.1"/>
    </source>
</evidence>
<dbReference type="AlphaFoldDB" id="A0A080M587"/>
<dbReference type="InterPro" id="IPR013096">
    <property type="entry name" value="Cupin_2"/>
</dbReference>
<comment type="caution">
    <text evidence="3">The sequence shown here is derived from an EMBL/GenBank/DDBJ whole genome shotgun (WGS) entry which is preliminary data.</text>
</comment>
<feature type="domain" description="Cupin type-2" evidence="2">
    <location>
        <begin position="87"/>
        <end position="153"/>
    </location>
</feature>
<dbReference type="STRING" id="1453999.AW06_003307"/>
<proteinExistence type="predicted"/>
<dbReference type="SUPFAM" id="SSF51182">
    <property type="entry name" value="RmlC-like cupins"/>
    <property type="match status" value="1"/>
</dbReference>
<organism evidence="3 4">
    <name type="scientific">Candidatus Accumulibacter cognatus</name>
    <dbReference type="NCBI Taxonomy" id="2954383"/>
    <lineage>
        <taxon>Bacteria</taxon>
        <taxon>Pseudomonadati</taxon>
        <taxon>Pseudomonadota</taxon>
        <taxon>Betaproteobacteria</taxon>
        <taxon>Candidatus Accumulibacter</taxon>
    </lineage>
</organism>
<protein>
    <recommendedName>
        <fullName evidence="2">Cupin type-2 domain-containing protein</fullName>
    </recommendedName>
</protein>
<evidence type="ECO:0000256" key="1">
    <source>
        <dbReference type="ARBA" id="ARBA00022723"/>
    </source>
</evidence>
<dbReference type="PANTHER" id="PTHR35848:SF6">
    <property type="entry name" value="CUPIN TYPE-2 DOMAIN-CONTAINING PROTEIN"/>
    <property type="match status" value="1"/>
</dbReference>
<reference evidence="3" key="1">
    <citation type="submission" date="2014-02" db="EMBL/GenBank/DDBJ databases">
        <title>Expanding our view of genomic diversity in Candidatus Accumulibacter clades.</title>
        <authorList>
            <person name="Skennerton C.T."/>
            <person name="Barr J.J."/>
            <person name="Slater F.R."/>
            <person name="Bond P.L."/>
            <person name="Tyson G.W."/>
        </authorList>
    </citation>
    <scope>NUCLEOTIDE SEQUENCE [LARGE SCALE GENOMIC DNA]</scope>
</reference>
<sequence length="181" mass="19918">MKPIRNLDELTLTPHAAGTRYAAQFAQLGPLIGARKLGCRFNVIPPGKAAWPFHSHLVNEELVVVLSGRGTLRFGSERLPLRAGDVVGLPPGGAVPFLHRHRRHEETYVILSGRGEMQIDGEIIALHPGSVVCIKPDGERCWRNTSVEPMHYLGIQAEVDSLEKATIEDGFMSSQTVRWPA</sequence>
<dbReference type="InterPro" id="IPR014710">
    <property type="entry name" value="RmlC-like_jellyroll"/>
</dbReference>
<dbReference type="Pfam" id="PF07883">
    <property type="entry name" value="Cupin_2"/>
    <property type="match status" value="1"/>
</dbReference>
<dbReference type="Gene3D" id="2.60.120.10">
    <property type="entry name" value="Jelly Rolls"/>
    <property type="match status" value="2"/>
</dbReference>
<dbReference type="EMBL" id="JDST02000079">
    <property type="protein sequence ID" value="KFB75635.1"/>
    <property type="molecule type" value="Genomic_DNA"/>
</dbReference>
<keyword evidence="4" id="KW-1185">Reference proteome</keyword>
<gene>
    <name evidence="3" type="ORF">AW06_003307</name>
</gene>
<keyword evidence="1" id="KW-0479">Metal-binding</keyword>